<feature type="domain" description="Exonuclease" evidence="5">
    <location>
        <begin position="100"/>
        <end position="284"/>
    </location>
</feature>
<keyword evidence="7" id="KW-1185">Reference proteome</keyword>
<evidence type="ECO:0000313" key="7">
    <source>
        <dbReference type="Proteomes" id="UP000678393"/>
    </source>
</evidence>
<dbReference type="SMART" id="SM00479">
    <property type="entry name" value="EXOIII"/>
    <property type="match status" value="1"/>
</dbReference>
<evidence type="ECO:0000256" key="4">
    <source>
        <dbReference type="SAM" id="MobiDB-lite"/>
    </source>
</evidence>
<dbReference type="GO" id="GO:0000175">
    <property type="term" value="F:3'-5'-RNA exonuclease activity"/>
    <property type="evidence" value="ECO:0007669"/>
    <property type="project" value="InterPro"/>
</dbReference>
<organism evidence="6 7">
    <name type="scientific">Candidula unifasciata</name>
    <dbReference type="NCBI Taxonomy" id="100452"/>
    <lineage>
        <taxon>Eukaryota</taxon>
        <taxon>Metazoa</taxon>
        <taxon>Spiralia</taxon>
        <taxon>Lophotrochozoa</taxon>
        <taxon>Mollusca</taxon>
        <taxon>Gastropoda</taxon>
        <taxon>Heterobranchia</taxon>
        <taxon>Euthyneura</taxon>
        <taxon>Panpulmonata</taxon>
        <taxon>Eupulmonata</taxon>
        <taxon>Stylommatophora</taxon>
        <taxon>Helicina</taxon>
        <taxon>Helicoidea</taxon>
        <taxon>Geomitridae</taxon>
        <taxon>Candidula</taxon>
    </lineage>
</organism>
<dbReference type="OrthoDB" id="448399at2759"/>
<evidence type="ECO:0000259" key="5">
    <source>
        <dbReference type="SMART" id="SM00479"/>
    </source>
</evidence>
<name>A0A8S3YJ51_9EUPU</name>
<dbReference type="SUPFAM" id="SSF53098">
    <property type="entry name" value="Ribonuclease H-like"/>
    <property type="match status" value="1"/>
</dbReference>
<dbReference type="Gene3D" id="3.30.420.10">
    <property type="entry name" value="Ribonuclease H-like superfamily/Ribonuclease H"/>
    <property type="match status" value="1"/>
</dbReference>
<keyword evidence="3" id="KW-0269">Exonuclease</keyword>
<evidence type="ECO:0000256" key="2">
    <source>
        <dbReference type="ARBA" id="ARBA00022801"/>
    </source>
</evidence>
<proteinExistence type="predicted"/>
<dbReference type="InterPro" id="IPR013520">
    <property type="entry name" value="Ribonucl_H"/>
</dbReference>
<evidence type="ECO:0000313" key="6">
    <source>
        <dbReference type="EMBL" id="CAG5116764.1"/>
    </source>
</evidence>
<dbReference type="InterPro" id="IPR047201">
    <property type="entry name" value="ERI-1_3'hExo-like"/>
</dbReference>
<accession>A0A8S3YJ51</accession>
<dbReference type="CDD" id="cd06133">
    <property type="entry name" value="ERI-1_3'hExo_like"/>
    <property type="match status" value="1"/>
</dbReference>
<protein>
    <recommendedName>
        <fullName evidence="5">Exonuclease domain-containing protein</fullName>
    </recommendedName>
</protein>
<gene>
    <name evidence="6" type="ORF">CUNI_LOCUS2322</name>
</gene>
<comment type="caution">
    <text evidence="6">The sequence shown here is derived from an EMBL/GenBank/DDBJ whole genome shotgun (WGS) entry which is preliminary data.</text>
</comment>
<dbReference type="InterPro" id="IPR012337">
    <property type="entry name" value="RNaseH-like_sf"/>
</dbReference>
<dbReference type="EMBL" id="CAJHNH020000298">
    <property type="protein sequence ID" value="CAG5116764.1"/>
    <property type="molecule type" value="Genomic_DNA"/>
</dbReference>
<dbReference type="AlphaFoldDB" id="A0A8S3YJ51"/>
<evidence type="ECO:0000256" key="1">
    <source>
        <dbReference type="ARBA" id="ARBA00022722"/>
    </source>
</evidence>
<dbReference type="PANTHER" id="PTHR23044:SF61">
    <property type="entry name" value="3'-5' EXORIBONUCLEASE 1-RELATED"/>
    <property type="match status" value="1"/>
</dbReference>
<evidence type="ECO:0000256" key="3">
    <source>
        <dbReference type="ARBA" id="ARBA00022839"/>
    </source>
</evidence>
<dbReference type="Pfam" id="PF00929">
    <property type="entry name" value="RNase_T"/>
    <property type="match status" value="1"/>
</dbReference>
<keyword evidence="1" id="KW-0540">Nuclease</keyword>
<reference evidence="6" key="1">
    <citation type="submission" date="2021-04" db="EMBL/GenBank/DDBJ databases">
        <authorList>
            <consortium name="Molecular Ecology Group"/>
        </authorList>
    </citation>
    <scope>NUCLEOTIDE SEQUENCE</scope>
</reference>
<dbReference type="GO" id="GO:0003676">
    <property type="term" value="F:nucleic acid binding"/>
    <property type="evidence" value="ECO:0007669"/>
    <property type="project" value="InterPro"/>
</dbReference>
<keyword evidence="2" id="KW-0378">Hydrolase</keyword>
<dbReference type="Proteomes" id="UP000678393">
    <property type="component" value="Unassembled WGS sequence"/>
</dbReference>
<dbReference type="InterPro" id="IPR036397">
    <property type="entry name" value="RNaseH_sf"/>
</dbReference>
<dbReference type="InterPro" id="IPR051274">
    <property type="entry name" value="3-5_Exoribonuclease"/>
</dbReference>
<dbReference type="PANTHER" id="PTHR23044">
    <property type="entry name" value="3'-5' EXONUCLEASE ERI1-RELATED"/>
    <property type="match status" value="1"/>
</dbReference>
<feature type="region of interest" description="Disordered" evidence="4">
    <location>
        <begin position="42"/>
        <end position="61"/>
    </location>
</feature>
<sequence>MFMTLANLTQRPIQRMVVENVLKAKVPLCVIVTSRVSCGKYHSHTNNLPNNSSVGNKPSRNFDSNHQASLNEILIDERNMARRMVLETTSTGPVEQKYDYLLVLDFEATCDNKEKLNPQEIIEFPVLKFNVRSQKVEAVFHQYVSPQYHPQLTPFCTELTGIVQDMVTDQPTLPEVLRNFDKWMITEGLIGSETTSTFVTCGDWDLKTMLPKQCALLDIAPKPYFQRWINIKKSYADVTGTFPKGMMDMMVHFGLKHKGRQHSGIDDCRNISSIVAAILNKGYVFRENGRL</sequence>
<feature type="compositionally biased region" description="Polar residues" evidence="4">
    <location>
        <begin position="44"/>
        <end position="61"/>
    </location>
</feature>